<keyword evidence="3 5" id="KW-0067">ATP-binding</keyword>
<evidence type="ECO:0000313" key="6">
    <source>
        <dbReference type="Proteomes" id="UP000539052"/>
    </source>
</evidence>
<dbReference type="InterPro" id="IPR050166">
    <property type="entry name" value="ABC_transporter_ATP-bind"/>
</dbReference>
<dbReference type="PROSITE" id="PS50893">
    <property type="entry name" value="ABC_TRANSPORTER_2"/>
    <property type="match status" value="1"/>
</dbReference>
<proteinExistence type="predicted"/>
<name>A0ABX1VKY8_9FIRM</name>
<dbReference type="PANTHER" id="PTHR42788">
    <property type="entry name" value="TAURINE IMPORT ATP-BINDING PROTEIN-RELATED"/>
    <property type="match status" value="1"/>
</dbReference>
<comment type="caution">
    <text evidence="5">The sequence shown here is derived from an EMBL/GenBank/DDBJ whole genome shotgun (WGS) entry which is preliminary data.</text>
</comment>
<dbReference type="PROSITE" id="PS00211">
    <property type="entry name" value="ABC_TRANSPORTER_1"/>
    <property type="match status" value="1"/>
</dbReference>
<dbReference type="InterPro" id="IPR027417">
    <property type="entry name" value="P-loop_NTPase"/>
</dbReference>
<feature type="domain" description="ABC transporter" evidence="4">
    <location>
        <begin position="2"/>
        <end position="235"/>
    </location>
</feature>
<organism evidence="5 6">
    <name type="scientific">Lacrimispora defluvii</name>
    <dbReference type="NCBI Taxonomy" id="2719233"/>
    <lineage>
        <taxon>Bacteria</taxon>
        <taxon>Bacillati</taxon>
        <taxon>Bacillota</taxon>
        <taxon>Clostridia</taxon>
        <taxon>Lachnospirales</taxon>
        <taxon>Lachnospiraceae</taxon>
        <taxon>Lacrimispora</taxon>
    </lineage>
</organism>
<evidence type="ECO:0000256" key="1">
    <source>
        <dbReference type="ARBA" id="ARBA00022448"/>
    </source>
</evidence>
<dbReference type="EMBL" id="JAAOXG010000002">
    <property type="protein sequence ID" value="NNJ28629.1"/>
    <property type="molecule type" value="Genomic_DNA"/>
</dbReference>
<protein>
    <submittedName>
        <fullName evidence="5">ABC transporter ATP-binding protein</fullName>
    </submittedName>
</protein>
<dbReference type="PANTHER" id="PTHR42788:SF13">
    <property type="entry name" value="ALIPHATIC SULFONATES IMPORT ATP-BINDING PROTEIN SSUB"/>
    <property type="match status" value="1"/>
</dbReference>
<sequence>MIELQKVTKSFQIKGGGEKIVLNSLDFTIGDNEFMCLLGPSGCGKSTMLRLISGLDKATSGSIKIDGTKVTEPNRESSFVFQNYALFPWMTVIENVEFGMKINKMFSAKERHERAIEHLEYVNLMGFENSYIHQLSGGMKQRVAIARALVTEPKILFMDEPFGALDTFTRISLQDLLLDIKTTRNVTIVFVTHDIDEAIYLADKIAIMNSNTGLINSVINVDKQQTRNRTGSVFNAYRDVIYKEFNLCSNLKKEDKL</sequence>
<evidence type="ECO:0000256" key="3">
    <source>
        <dbReference type="ARBA" id="ARBA00022840"/>
    </source>
</evidence>
<dbReference type="GO" id="GO:0005524">
    <property type="term" value="F:ATP binding"/>
    <property type="evidence" value="ECO:0007669"/>
    <property type="project" value="UniProtKB-KW"/>
</dbReference>
<dbReference type="SUPFAM" id="SSF52540">
    <property type="entry name" value="P-loop containing nucleoside triphosphate hydrolases"/>
    <property type="match status" value="1"/>
</dbReference>
<dbReference type="CDD" id="cd03293">
    <property type="entry name" value="ABC_NrtD_SsuB_transporters"/>
    <property type="match status" value="1"/>
</dbReference>
<dbReference type="Gene3D" id="3.40.50.300">
    <property type="entry name" value="P-loop containing nucleotide triphosphate hydrolases"/>
    <property type="match status" value="1"/>
</dbReference>
<dbReference type="InterPro" id="IPR003439">
    <property type="entry name" value="ABC_transporter-like_ATP-bd"/>
</dbReference>
<keyword evidence="1" id="KW-0813">Transport</keyword>
<evidence type="ECO:0000259" key="4">
    <source>
        <dbReference type="PROSITE" id="PS50893"/>
    </source>
</evidence>
<dbReference type="InterPro" id="IPR003593">
    <property type="entry name" value="AAA+_ATPase"/>
</dbReference>
<keyword evidence="6" id="KW-1185">Reference proteome</keyword>
<dbReference type="SMART" id="SM00382">
    <property type="entry name" value="AAA"/>
    <property type="match status" value="1"/>
</dbReference>
<evidence type="ECO:0000313" key="5">
    <source>
        <dbReference type="EMBL" id="NNJ28629.1"/>
    </source>
</evidence>
<dbReference type="InterPro" id="IPR017871">
    <property type="entry name" value="ABC_transporter-like_CS"/>
</dbReference>
<evidence type="ECO:0000256" key="2">
    <source>
        <dbReference type="ARBA" id="ARBA00022741"/>
    </source>
</evidence>
<keyword evidence="2" id="KW-0547">Nucleotide-binding</keyword>
<reference evidence="5 6" key="1">
    <citation type="submission" date="2020-03" db="EMBL/GenBank/DDBJ databases">
        <title>Genome Sequence of industrial isolate, B5A.</title>
        <authorList>
            <person name="Sharma S."/>
            <person name="Patil P.B."/>
            <person name="Korpole S."/>
        </authorList>
    </citation>
    <scope>NUCLEOTIDE SEQUENCE [LARGE SCALE GENOMIC DNA]</scope>
    <source>
        <strain evidence="5 6">PI-S10-B5A</strain>
    </source>
</reference>
<accession>A0ABX1VKY8</accession>
<dbReference type="RefSeq" id="WP_170819982.1">
    <property type="nucleotide sequence ID" value="NZ_JAAOXG010000002.1"/>
</dbReference>
<dbReference type="Pfam" id="PF00005">
    <property type="entry name" value="ABC_tran"/>
    <property type="match status" value="1"/>
</dbReference>
<dbReference type="Proteomes" id="UP000539052">
    <property type="component" value="Unassembled WGS sequence"/>
</dbReference>
<gene>
    <name evidence="5" type="ORF">G9470_02280</name>
</gene>